<evidence type="ECO:0000256" key="8">
    <source>
        <dbReference type="ARBA" id="ARBA00023274"/>
    </source>
</evidence>
<keyword evidence="12" id="KW-1185">Reference proteome</keyword>
<dbReference type="InterPro" id="IPR010920">
    <property type="entry name" value="LSM_dom_sf"/>
</dbReference>
<dbReference type="Pfam" id="PF01423">
    <property type="entry name" value="LSM"/>
    <property type="match status" value="1"/>
</dbReference>
<dbReference type="CDD" id="cd01732">
    <property type="entry name" value="LSm5"/>
    <property type="match status" value="1"/>
</dbReference>
<dbReference type="PANTHER" id="PTHR20971:SF0">
    <property type="entry name" value="U6 SNRNA-ASSOCIATED SM-LIKE PROTEIN LSM5"/>
    <property type="match status" value="1"/>
</dbReference>
<dbReference type="GO" id="GO:0046540">
    <property type="term" value="C:U4/U6 x U5 tri-snRNP complex"/>
    <property type="evidence" value="ECO:0007669"/>
    <property type="project" value="TreeGrafter"/>
</dbReference>
<dbReference type="AlphaFoldDB" id="A0A1Y2A1D5"/>
<dbReference type="GO" id="GO:0000398">
    <property type="term" value="P:mRNA splicing, via spliceosome"/>
    <property type="evidence" value="ECO:0007669"/>
    <property type="project" value="TreeGrafter"/>
</dbReference>
<evidence type="ECO:0000313" key="11">
    <source>
        <dbReference type="EMBL" id="ORY16306.1"/>
    </source>
</evidence>
<feature type="non-terminal residue" evidence="11">
    <location>
        <position position="1"/>
    </location>
</feature>
<comment type="similarity">
    <text evidence="2 9">Belongs to the snRNP Sm proteins family.</text>
</comment>
<dbReference type="InterPro" id="IPR047575">
    <property type="entry name" value="Sm"/>
</dbReference>
<dbReference type="GO" id="GO:0005681">
    <property type="term" value="C:spliceosomal complex"/>
    <property type="evidence" value="ECO:0007669"/>
    <property type="project" value="UniProtKB-KW"/>
</dbReference>
<keyword evidence="5 9" id="KW-0694">RNA-binding</keyword>
<dbReference type="InterPro" id="IPR033871">
    <property type="entry name" value="LSm5"/>
</dbReference>
<protein>
    <recommendedName>
        <fullName evidence="9">LSM complex subunit LSM5</fullName>
    </recommendedName>
</protein>
<keyword evidence="3 9" id="KW-0507">mRNA processing</keyword>
<organism evidence="11 12">
    <name type="scientific">Clohesyomyces aquaticus</name>
    <dbReference type="NCBI Taxonomy" id="1231657"/>
    <lineage>
        <taxon>Eukaryota</taxon>
        <taxon>Fungi</taxon>
        <taxon>Dikarya</taxon>
        <taxon>Ascomycota</taxon>
        <taxon>Pezizomycotina</taxon>
        <taxon>Dothideomycetes</taxon>
        <taxon>Pleosporomycetidae</taxon>
        <taxon>Pleosporales</taxon>
        <taxon>Lindgomycetaceae</taxon>
        <taxon>Clohesyomyces</taxon>
    </lineage>
</organism>
<comment type="function">
    <text evidence="9">Plays a role in U6 snRNP assembly and function. Binds to the 3' end of U6 snRNA.</text>
</comment>
<comment type="caution">
    <text evidence="11">The sequence shown here is derived from an EMBL/GenBank/DDBJ whole genome shotgun (WGS) entry which is preliminary data.</text>
</comment>
<dbReference type="Gene3D" id="2.30.30.100">
    <property type="match status" value="1"/>
</dbReference>
<feature type="domain" description="Sm" evidence="10">
    <location>
        <begin position="1"/>
        <end position="70"/>
    </location>
</feature>
<proteinExistence type="inferred from homology"/>
<evidence type="ECO:0000256" key="9">
    <source>
        <dbReference type="RuleBase" id="RU365055"/>
    </source>
</evidence>
<evidence type="ECO:0000256" key="7">
    <source>
        <dbReference type="ARBA" id="ARBA00023242"/>
    </source>
</evidence>
<name>A0A1Y2A1D5_9PLEO</name>
<dbReference type="SMART" id="SM00651">
    <property type="entry name" value="Sm"/>
    <property type="match status" value="1"/>
</dbReference>
<evidence type="ECO:0000259" key="10">
    <source>
        <dbReference type="PROSITE" id="PS52002"/>
    </source>
</evidence>
<gene>
    <name evidence="9" type="primary">LSM5</name>
    <name evidence="11" type="ORF">BCR34DRAFT_476659</name>
</gene>
<sequence length="75" mass="8341">ELIDKCLGSRVWVLMKDDKEYVGTLLGFDDYVNMVLEEAVEYDYSYGITKMKKVLLNGSGVVVVGHPTPSPTLPC</sequence>
<evidence type="ECO:0000256" key="4">
    <source>
        <dbReference type="ARBA" id="ARBA00022728"/>
    </source>
</evidence>
<comment type="subunit">
    <text evidence="9">LSm subunits form a heteromer with a doughnut shape.</text>
</comment>
<evidence type="ECO:0000256" key="3">
    <source>
        <dbReference type="ARBA" id="ARBA00022664"/>
    </source>
</evidence>
<dbReference type="STRING" id="1231657.A0A1Y2A1D5"/>
<evidence type="ECO:0000313" key="12">
    <source>
        <dbReference type="Proteomes" id="UP000193144"/>
    </source>
</evidence>
<evidence type="ECO:0000256" key="2">
    <source>
        <dbReference type="ARBA" id="ARBA00006850"/>
    </source>
</evidence>
<keyword evidence="8 9" id="KW-0687">Ribonucleoprotein</keyword>
<evidence type="ECO:0000256" key="5">
    <source>
        <dbReference type="ARBA" id="ARBA00022884"/>
    </source>
</evidence>
<evidence type="ECO:0000256" key="6">
    <source>
        <dbReference type="ARBA" id="ARBA00023187"/>
    </source>
</evidence>
<keyword evidence="4 9" id="KW-0747">Spliceosome</keyword>
<dbReference type="GO" id="GO:1990726">
    <property type="term" value="C:Lsm1-7-Pat1 complex"/>
    <property type="evidence" value="ECO:0007669"/>
    <property type="project" value="TreeGrafter"/>
</dbReference>
<dbReference type="Proteomes" id="UP000193144">
    <property type="component" value="Unassembled WGS sequence"/>
</dbReference>
<reference evidence="11 12" key="1">
    <citation type="submission" date="2016-07" db="EMBL/GenBank/DDBJ databases">
        <title>Pervasive Adenine N6-methylation of Active Genes in Fungi.</title>
        <authorList>
            <consortium name="DOE Joint Genome Institute"/>
            <person name="Mondo S.J."/>
            <person name="Dannebaum R.O."/>
            <person name="Kuo R.C."/>
            <person name="Labutti K."/>
            <person name="Haridas S."/>
            <person name="Kuo A."/>
            <person name="Salamov A."/>
            <person name="Ahrendt S.R."/>
            <person name="Lipzen A."/>
            <person name="Sullivan W."/>
            <person name="Andreopoulos W.B."/>
            <person name="Clum A."/>
            <person name="Lindquist E."/>
            <person name="Daum C."/>
            <person name="Ramamoorthy G.K."/>
            <person name="Gryganskyi A."/>
            <person name="Culley D."/>
            <person name="Magnuson J.K."/>
            <person name="James T.Y."/>
            <person name="O'Malley M.A."/>
            <person name="Stajich J.E."/>
            <person name="Spatafora J.W."/>
            <person name="Visel A."/>
            <person name="Grigoriev I.V."/>
        </authorList>
    </citation>
    <scope>NUCLEOTIDE SEQUENCE [LARGE SCALE GENOMIC DNA]</scope>
    <source>
        <strain evidence="11 12">CBS 115471</strain>
    </source>
</reference>
<dbReference type="GO" id="GO:0003723">
    <property type="term" value="F:RNA binding"/>
    <property type="evidence" value="ECO:0007669"/>
    <property type="project" value="UniProtKB-KW"/>
</dbReference>
<evidence type="ECO:0000256" key="1">
    <source>
        <dbReference type="ARBA" id="ARBA00004123"/>
    </source>
</evidence>
<dbReference type="PROSITE" id="PS52002">
    <property type="entry name" value="SM"/>
    <property type="match status" value="1"/>
</dbReference>
<accession>A0A1Y2A1D5</accession>
<dbReference type="OrthoDB" id="429711at2759"/>
<comment type="subcellular location">
    <subcellularLocation>
        <location evidence="1 9">Nucleus</location>
    </subcellularLocation>
</comment>
<dbReference type="GO" id="GO:0005688">
    <property type="term" value="C:U6 snRNP"/>
    <property type="evidence" value="ECO:0007669"/>
    <property type="project" value="TreeGrafter"/>
</dbReference>
<keyword evidence="7 9" id="KW-0539">Nucleus</keyword>
<dbReference type="SUPFAM" id="SSF50182">
    <property type="entry name" value="Sm-like ribonucleoproteins"/>
    <property type="match status" value="1"/>
</dbReference>
<dbReference type="PANTHER" id="PTHR20971">
    <property type="entry name" value="U6 SNRNA-ASSOCIATED PROTEIN"/>
    <property type="match status" value="1"/>
</dbReference>
<dbReference type="InterPro" id="IPR001163">
    <property type="entry name" value="Sm_dom_euk/arc"/>
</dbReference>
<keyword evidence="6 9" id="KW-0508">mRNA splicing</keyword>
<dbReference type="EMBL" id="MCFA01000019">
    <property type="protein sequence ID" value="ORY16306.1"/>
    <property type="molecule type" value="Genomic_DNA"/>
</dbReference>